<feature type="coiled-coil region" evidence="6">
    <location>
        <begin position="66"/>
        <end position="163"/>
    </location>
</feature>
<evidence type="ECO:0000256" key="1">
    <source>
        <dbReference type="ARBA" id="ARBA00004123"/>
    </source>
</evidence>
<feature type="domain" description="K-box" evidence="8">
    <location>
        <begin position="80"/>
        <end position="172"/>
    </location>
</feature>
<dbReference type="Pfam" id="PF00319">
    <property type="entry name" value="SRF-TF"/>
    <property type="match status" value="1"/>
</dbReference>
<dbReference type="GO" id="GO:0046983">
    <property type="term" value="F:protein dimerization activity"/>
    <property type="evidence" value="ECO:0007669"/>
    <property type="project" value="InterPro"/>
</dbReference>
<evidence type="ECO:0000256" key="3">
    <source>
        <dbReference type="ARBA" id="ARBA00023125"/>
    </source>
</evidence>
<reference evidence="9" key="1">
    <citation type="submission" date="2018-02" db="EMBL/GenBank/DDBJ databases">
        <title>Rhizophora mucronata_Transcriptome.</title>
        <authorList>
            <person name="Meera S.P."/>
            <person name="Sreeshan A."/>
            <person name="Augustine A."/>
        </authorList>
    </citation>
    <scope>NUCLEOTIDE SEQUENCE</scope>
    <source>
        <tissue evidence="9">Leaf</tissue>
    </source>
</reference>
<evidence type="ECO:0000313" key="9">
    <source>
        <dbReference type="EMBL" id="MBX15158.1"/>
    </source>
</evidence>
<dbReference type="Pfam" id="PF01486">
    <property type="entry name" value="K-box"/>
    <property type="match status" value="1"/>
</dbReference>
<dbReference type="PRINTS" id="PR00404">
    <property type="entry name" value="MADSDOMAIN"/>
</dbReference>
<proteinExistence type="predicted"/>
<keyword evidence="5" id="KW-0539">Nucleus</keyword>
<dbReference type="EMBL" id="GGEC01034674">
    <property type="protein sequence ID" value="MBX15158.1"/>
    <property type="molecule type" value="Transcribed_RNA"/>
</dbReference>
<dbReference type="PROSITE" id="PS50066">
    <property type="entry name" value="MADS_BOX_2"/>
    <property type="match status" value="1"/>
</dbReference>
<keyword evidence="4" id="KW-0804">Transcription</keyword>
<sequence>MRRIANAISRQVTFCKRRNGLLKKAFELSVLCDAEVALIVFSPKGKLYEFASPSLQETIEHYRRHRKDTQTSQKLSEENMQQLKAESADMVKKIELLEILKRQLLEEDLGSCTARELHQIEQQLERSLRNVRARKKQAFKEHIERLKEKEKALAAENARLSEYVKVCFSFSLLLVSNINQCCGSFDLDTSSNEEIQWLVPL</sequence>
<organism evidence="9">
    <name type="scientific">Rhizophora mucronata</name>
    <name type="common">Asiatic mangrove</name>
    <dbReference type="NCBI Taxonomy" id="61149"/>
    <lineage>
        <taxon>Eukaryota</taxon>
        <taxon>Viridiplantae</taxon>
        <taxon>Streptophyta</taxon>
        <taxon>Embryophyta</taxon>
        <taxon>Tracheophyta</taxon>
        <taxon>Spermatophyta</taxon>
        <taxon>Magnoliopsida</taxon>
        <taxon>eudicotyledons</taxon>
        <taxon>Gunneridae</taxon>
        <taxon>Pentapetalae</taxon>
        <taxon>rosids</taxon>
        <taxon>fabids</taxon>
        <taxon>Malpighiales</taxon>
        <taxon>Rhizophoraceae</taxon>
        <taxon>Rhizophora</taxon>
    </lineage>
</organism>
<evidence type="ECO:0000256" key="2">
    <source>
        <dbReference type="ARBA" id="ARBA00023015"/>
    </source>
</evidence>
<evidence type="ECO:0000256" key="6">
    <source>
        <dbReference type="SAM" id="Coils"/>
    </source>
</evidence>
<dbReference type="SMART" id="SM00432">
    <property type="entry name" value="MADS"/>
    <property type="match status" value="1"/>
</dbReference>
<dbReference type="InterPro" id="IPR036879">
    <property type="entry name" value="TF_MADSbox_sf"/>
</dbReference>
<dbReference type="AlphaFoldDB" id="A0A2P2LAZ1"/>
<dbReference type="GO" id="GO:0000977">
    <property type="term" value="F:RNA polymerase II transcription regulatory region sequence-specific DNA binding"/>
    <property type="evidence" value="ECO:0007669"/>
    <property type="project" value="InterPro"/>
</dbReference>
<dbReference type="PANTHER" id="PTHR48019">
    <property type="entry name" value="SERUM RESPONSE FACTOR HOMOLOG"/>
    <property type="match status" value="1"/>
</dbReference>
<name>A0A2P2LAZ1_RHIMU</name>
<keyword evidence="3" id="KW-0238">DNA-binding</keyword>
<dbReference type="GO" id="GO:0003700">
    <property type="term" value="F:DNA-binding transcription factor activity"/>
    <property type="evidence" value="ECO:0007669"/>
    <property type="project" value="InterPro"/>
</dbReference>
<dbReference type="InterPro" id="IPR033896">
    <property type="entry name" value="MEF2-like_N"/>
</dbReference>
<evidence type="ECO:0000256" key="4">
    <source>
        <dbReference type="ARBA" id="ARBA00023163"/>
    </source>
</evidence>
<comment type="subcellular location">
    <subcellularLocation>
        <location evidence="1">Nucleus</location>
    </subcellularLocation>
</comment>
<evidence type="ECO:0000256" key="5">
    <source>
        <dbReference type="ARBA" id="ARBA00023242"/>
    </source>
</evidence>
<dbReference type="CDD" id="cd00265">
    <property type="entry name" value="MADS_MEF2_like"/>
    <property type="match status" value="1"/>
</dbReference>
<dbReference type="InterPro" id="IPR050142">
    <property type="entry name" value="MADS-box/MEF2_TF"/>
</dbReference>
<dbReference type="InterPro" id="IPR002100">
    <property type="entry name" value="TF_MADSbox"/>
</dbReference>
<feature type="domain" description="MADS-box" evidence="7">
    <location>
        <begin position="1"/>
        <end position="54"/>
    </location>
</feature>
<dbReference type="PROSITE" id="PS51297">
    <property type="entry name" value="K_BOX"/>
    <property type="match status" value="1"/>
</dbReference>
<protein>
    <submittedName>
        <fullName evidence="9">Uncharacterized protein MANES_05G041900</fullName>
    </submittedName>
</protein>
<keyword evidence="2" id="KW-0805">Transcription regulation</keyword>
<keyword evidence="6" id="KW-0175">Coiled coil</keyword>
<dbReference type="GO" id="GO:0045944">
    <property type="term" value="P:positive regulation of transcription by RNA polymerase II"/>
    <property type="evidence" value="ECO:0007669"/>
    <property type="project" value="InterPro"/>
</dbReference>
<dbReference type="GO" id="GO:0005634">
    <property type="term" value="C:nucleus"/>
    <property type="evidence" value="ECO:0007669"/>
    <property type="project" value="UniProtKB-SubCell"/>
</dbReference>
<evidence type="ECO:0000259" key="8">
    <source>
        <dbReference type="PROSITE" id="PS51297"/>
    </source>
</evidence>
<dbReference type="Gene3D" id="3.40.1810.10">
    <property type="entry name" value="Transcription factor, MADS-box"/>
    <property type="match status" value="1"/>
</dbReference>
<dbReference type="FunFam" id="3.40.1810.10:FF:000003">
    <property type="entry name" value="MADS-box transcription factor MADS-MC"/>
    <property type="match status" value="1"/>
</dbReference>
<dbReference type="SUPFAM" id="SSF55455">
    <property type="entry name" value="SRF-like"/>
    <property type="match status" value="1"/>
</dbReference>
<accession>A0A2P2LAZ1</accession>
<evidence type="ECO:0000259" key="7">
    <source>
        <dbReference type="PROSITE" id="PS50066"/>
    </source>
</evidence>
<dbReference type="InterPro" id="IPR002487">
    <property type="entry name" value="TF_Kbox"/>
</dbReference>